<dbReference type="InterPro" id="IPR036034">
    <property type="entry name" value="PDZ_sf"/>
</dbReference>
<dbReference type="PANTHER" id="PTHR14191">
    <property type="entry name" value="PDZ DOMAIN CONTAINING PROTEIN"/>
    <property type="match status" value="1"/>
</dbReference>
<dbReference type="InterPro" id="IPR051067">
    <property type="entry name" value="NHER"/>
</dbReference>
<dbReference type="RefSeq" id="XP_011198799.2">
    <property type="nucleotide sequence ID" value="XM_011200497.4"/>
</dbReference>
<feature type="domain" description="PDZ" evidence="2">
    <location>
        <begin position="70"/>
        <end position="152"/>
    </location>
</feature>
<dbReference type="PROSITE" id="PS50106">
    <property type="entry name" value="PDZ"/>
    <property type="match status" value="1"/>
</dbReference>
<protein>
    <submittedName>
        <fullName evidence="4">Na(+)/H(+) exchange regulatory cofactor NHE-RF1 isoform X1</fullName>
    </submittedName>
</protein>
<dbReference type="SMART" id="SM00228">
    <property type="entry name" value="PDZ"/>
    <property type="match status" value="1"/>
</dbReference>
<evidence type="ECO:0000313" key="4">
    <source>
        <dbReference type="RefSeq" id="XP_011198799.2"/>
    </source>
</evidence>
<sequence length="292" mass="33191">MFFFFTGVETAYAVIAKLTTVRQSFLLFARPFNFSSGLSTVLYVTYKEMHRSENNENRDVVYPEISSTKVCHIVKRSDFEGYGFNLHSERIKPGQYVGKVDVNSPAEVSGLKEGYRIIEVNGVNISQESHKHVVQRIKAISNEVRLLIVDDKSIKELAAEKSSPLPKSINEKINSKELEVEKQRSNASSGDMIMRKPVTNYDANTTQKHDYNNKDEQNNATTAYNFHEMHLEKDDETRPQLCIKGSNTASSGGLELPMTAAEMRAKLLSKKKYDPKNEIVDLKKKFEIIQKL</sequence>
<evidence type="ECO:0000313" key="3">
    <source>
        <dbReference type="Proteomes" id="UP001652620"/>
    </source>
</evidence>
<dbReference type="SUPFAM" id="SSF50156">
    <property type="entry name" value="PDZ domain-like"/>
    <property type="match status" value="1"/>
</dbReference>
<proteinExistence type="predicted"/>
<reference evidence="3" key="1">
    <citation type="submission" date="2025-05" db="UniProtKB">
        <authorList>
            <consortium name="RefSeq"/>
        </authorList>
    </citation>
    <scope>NUCLEOTIDE SEQUENCE [LARGE SCALE GENOMIC DNA]</scope>
</reference>
<reference evidence="4" key="2">
    <citation type="submission" date="2025-08" db="UniProtKB">
        <authorList>
            <consortium name="RefSeq"/>
        </authorList>
    </citation>
    <scope>IDENTIFICATION</scope>
    <source>
        <tissue evidence="4">Adult</tissue>
    </source>
</reference>
<gene>
    <name evidence="4" type="primary">LOC105222927</name>
</gene>
<dbReference type="Proteomes" id="UP001652620">
    <property type="component" value="Chromosome 2"/>
</dbReference>
<dbReference type="GeneID" id="105222927"/>
<dbReference type="InterPro" id="IPR001478">
    <property type="entry name" value="PDZ"/>
</dbReference>
<dbReference type="OrthoDB" id="10007415at2759"/>
<name>A0A6I9V7N9_BACDO</name>
<dbReference type="CDD" id="cd06768">
    <property type="entry name" value="PDZ_NHERF-like"/>
    <property type="match status" value="1"/>
</dbReference>
<accession>A0A6I9V7N9</accession>
<keyword evidence="3" id="KW-1185">Reference proteome</keyword>
<dbReference type="PANTHER" id="PTHR14191:SF3">
    <property type="entry name" value="NA(+)_H(+) EXCHANGE REGULATORY COFACTOR-LIKE PROTEIN NRFL-1"/>
    <property type="match status" value="1"/>
</dbReference>
<evidence type="ECO:0000256" key="1">
    <source>
        <dbReference type="ARBA" id="ARBA00022737"/>
    </source>
</evidence>
<dbReference type="Gene3D" id="2.30.42.10">
    <property type="match status" value="1"/>
</dbReference>
<keyword evidence="1" id="KW-0677">Repeat</keyword>
<evidence type="ECO:0000259" key="2">
    <source>
        <dbReference type="PROSITE" id="PS50106"/>
    </source>
</evidence>
<organism evidence="3 4">
    <name type="scientific">Bactrocera dorsalis</name>
    <name type="common">Oriental fruit fly</name>
    <name type="synonym">Dacus dorsalis</name>
    <dbReference type="NCBI Taxonomy" id="27457"/>
    <lineage>
        <taxon>Eukaryota</taxon>
        <taxon>Metazoa</taxon>
        <taxon>Ecdysozoa</taxon>
        <taxon>Arthropoda</taxon>
        <taxon>Hexapoda</taxon>
        <taxon>Insecta</taxon>
        <taxon>Pterygota</taxon>
        <taxon>Neoptera</taxon>
        <taxon>Endopterygota</taxon>
        <taxon>Diptera</taxon>
        <taxon>Brachycera</taxon>
        <taxon>Muscomorpha</taxon>
        <taxon>Tephritoidea</taxon>
        <taxon>Tephritidae</taxon>
        <taxon>Bactrocera</taxon>
        <taxon>Bactrocera</taxon>
    </lineage>
</organism>
<dbReference type="Pfam" id="PF00595">
    <property type="entry name" value="PDZ"/>
    <property type="match status" value="1"/>
</dbReference>